<dbReference type="Proteomes" id="UP001176021">
    <property type="component" value="Unassembled WGS sequence"/>
</dbReference>
<protein>
    <submittedName>
        <fullName evidence="4">TIGR01777 family oxidoreductase</fullName>
    </submittedName>
</protein>
<dbReference type="CDD" id="cd05242">
    <property type="entry name" value="SDR_a8"/>
    <property type="match status" value="1"/>
</dbReference>
<gene>
    <name evidence="4" type="ORF">M8H41_22025</name>
</gene>
<keyword evidence="5" id="KW-1185">Reference proteome</keyword>
<dbReference type="PANTHER" id="PTHR11092">
    <property type="entry name" value="SUGAR NUCLEOTIDE EPIMERASE RELATED"/>
    <property type="match status" value="1"/>
</dbReference>
<feature type="domain" description="DUF1731" evidence="3">
    <location>
        <begin position="254"/>
        <end position="299"/>
    </location>
</feature>
<evidence type="ECO:0000259" key="2">
    <source>
        <dbReference type="Pfam" id="PF01370"/>
    </source>
</evidence>
<evidence type="ECO:0000313" key="4">
    <source>
        <dbReference type="EMBL" id="MDO0825495.1"/>
    </source>
</evidence>
<dbReference type="InterPro" id="IPR010099">
    <property type="entry name" value="SDR39U1"/>
</dbReference>
<accession>A0ABT8QXY5</accession>
<dbReference type="Pfam" id="PF08338">
    <property type="entry name" value="DUF1731"/>
    <property type="match status" value="1"/>
</dbReference>
<organism evidence="4 5">
    <name type="scientific">Desulfosporosinus nitroreducens</name>
    <dbReference type="NCBI Taxonomy" id="2018668"/>
    <lineage>
        <taxon>Bacteria</taxon>
        <taxon>Bacillati</taxon>
        <taxon>Bacillota</taxon>
        <taxon>Clostridia</taxon>
        <taxon>Eubacteriales</taxon>
        <taxon>Desulfitobacteriaceae</taxon>
        <taxon>Desulfosporosinus</taxon>
    </lineage>
</organism>
<dbReference type="NCBIfam" id="TIGR01777">
    <property type="entry name" value="yfcH"/>
    <property type="match status" value="1"/>
</dbReference>
<dbReference type="PANTHER" id="PTHR11092:SF0">
    <property type="entry name" value="EPIMERASE FAMILY PROTEIN SDR39U1"/>
    <property type="match status" value="1"/>
</dbReference>
<dbReference type="InterPro" id="IPR013549">
    <property type="entry name" value="DUF1731"/>
</dbReference>
<reference evidence="4" key="1">
    <citation type="submission" date="2022-05" db="EMBL/GenBank/DDBJ databases">
        <title>Expanded diversity of anoxic marine methylotrophy in a Black Sea sulfate reducing microorganism.</title>
        <authorList>
            <person name="Fischer P.Q."/>
            <person name="Stams A.J.M."/>
            <person name="Villanueva L."/>
            <person name="Sousa D.Z."/>
        </authorList>
    </citation>
    <scope>NUCLEOTIDE SEQUENCE</scope>
    <source>
        <strain evidence="4">P130</strain>
    </source>
</reference>
<dbReference type="Gene3D" id="3.40.50.720">
    <property type="entry name" value="NAD(P)-binding Rossmann-like Domain"/>
    <property type="match status" value="1"/>
</dbReference>
<dbReference type="RefSeq" id="WP_302050061.1">
    <property type="nucleotide sequence ID" value="NZ_JAMJEV010000026.1"/>
</dbReference>
<dbReference type="SUPFAM" id="SSF51735">
    <property type="entry name" value="NAD(P)-binding Rossmann-fold domains"/>
    <property type="match status" value="1"/>
</dbReference>
<evidence type="ECO:0000259" key="3">
    <source>
        <dbReference type="Pfam" id="PF08338"/>
    </source>
</evidence>
<comment type="caution">
    <text evidence="4">The sequence shown here is derived from an EMBL/GenBank/DDBJ whole genome shotgun (WGS) entry which is preliminary data.</text>
</comment>
<dbReference type="InterPro" id="IPR001509">
    <property type="entry name" value="Epimerase_deHydtase"/>
</dbReference>
<evidence type="ECO:0000256" key="1">
    <source>
        <dbReference type="ARBA" id="ARBA00009353"/>
    </source>
</evidence>
<dbReference type="InterPro" id="IPR036291">
    <property type="entry name" value="NAD(P)-bd_dom_sf"/>
</dbReference>
<feature type="domain" description="NAD-dependent epimerase/dehydratase" evidence="2">
    <location>
        <begin position="3"/>
        <end position="220"/>
    </location>
</feature>
<proteinExistence type="inferred from homology"/>
<sequence>MNVLIFGGTGFIGRNLIEELLANGYKVSVVTRNHQKEVNQFGNKIQVIEWDNISPLSSIYKFDQIDVVINLAGESIGSRRWTNSVKAEIIASRIRTTGAIVAAINNGIIQPKVLINASAVGYYGLCEDEEITESAEVGQDFLAQVCREWENEAYKVQNAGTRVATIRIGVVLGNEGALNRMALPFRYFIGGPLGNGNQWLSWIHIRDLTSMIRFIIEHQELAGPINAVAPNPVRMGEFSKMLGYVLARPSWLPVPEILLKIALGQMAEMLLHGQRAVPRKVLSADFKYKFPKLKAALENAMGNRKGVRE</sequence>
<name>A0ABT8QXY5_9FIRM</name>
<dbReference type="EMBL" id="JAMJEV010000026">
    <property type="protein sequence ID" value="MDO0825495.1"/>
    <property type="molecule type" value="Genomic_DNA"/>
</dbReference>
<comment type="similarity">
    <text evidence="1">Belongs to the NAD(P)-dependent epimerase/dehydratase family. SDR39U1 subfamily.</text>
</comment>
<evidence type="ECO:0000313" key="5">
    <source>
        <dbReference type="Proteomes" id="UP001176021"/>
    </source>
</evidence>
<dbReference type="Pfam" id="PF01370">
    <property type="entry name" value="Epimerase"/>
    <property type="match status" value="1"/>
</dbReference>